<sequence>MYQCHYTGNMENYRSKQGKINFSVPRGGKKWAGLLTCQTILLVLIGLLVSISTNQAAAEPLSNATQHGETPEEELASLRLNLRTVLHHYSHLRDNYASLAQNCSATVVNFTDCPKGWLHELVNEKCYYFSNDKMDWPSSRDNCTSMGGHLSILHSKNTHEALEKEANRIGGFNNYFWIGLSDRELEGDWRWVDNTTLTKTFWKQFSLEPDNNISGGVEGEDCVVMESNTHAWSDVPCDFTYRRICQMDAIPITSP</sequence>
<dbReference type="InterPro" id="IPR016187">
    <property type="entry name" value="CTDL_fold"/>
</dbReference>
<keyword evidence="2" id="KW-0472">Membrane</keyword>
<keyword evidence="2" id="KW-0812">Transmembrane</keyword>
<proteinExistence type="predicted"/>
<evidence type="ECO:0000259" key="3">
    <source>
        <dbReference type="PROSITE" id="PS50041"/>
    </source>
</evidence>
<dbReference type="Gene3D" id="3.10.100.10">
    <property type="entry name" value="Mannose-Binding Protein A, subunit A"/>
    <property type="match status" value="1"/>
</dbReference>
<gene>
    <name evidence="5" type="primary">LOC100136447</name>
    <name evidence="5" type="synonym">CLC4E</name>
</gene>
<dbReference type="CDD" id="cd03590">
    <property type="entry name" value="CLECT_DC-SIGN_like"/>
    <property type="match status" value="1"/>
</dbReference>
<dbReference type="Pfam" id="PF00059">
    <property type="entry name" value="Lectin_C"/>
    <property type="match status" value="1"/>
</dbReference>
<keyword evidence="1" id="KW-0430">Lectin</keyword>
<keyword evidence="2" id="KW-1133">Transmembrane helix</keyword>
<dbReference type="SUPFAM" id="SSF56436">
    <property type="entry name" value="C-type lectin-like"/>
    <property type="match status" value="1"/>
</dbReference>
<name>A0ABM3ERE1_SALSA</name>
<dbReference type="InterPro" id="IPR001304">
    <property type="entry name" value="C-type_lectin-like"/>
</dbReference>
<feature type="domain" description="C-type lectin" evidence="3">
    <location>
        <begin position="122"/>
        <end position="246"/>
    </location>
</feature>
<dbReference type="GeneID" id="100136447"/>
<dbReference type="InterPro" id="IPR050111">
    <property type="entry name" value="C-type_lectin/snaclec_domain"/>
</dbReference>
<dbReference type="PROSITE" id="PS50041">
    <property type="entry name" value="C_TYPE_LECTIN_2"/>
    <property type="match status" value="1"/>
</dbReference>
<evidence type="ECO:0000313" key="4">
    <source>
        <dbReference type="Proteomes" id="UP001652741"/>
    </source>
</evidence>
<dbReference type="Proteomes" id="UP001652741">
    <property type="component" value="Chromosome ssa05"/>
</dbReference>
<protein>
    <submittedName>
        <fullName evidence="5">C type lectin receptor B isoform X1</fullName>
    </submittedName>
</protein>
<dbReference type="RefSeq" id="XP_045573625.1">
    <property type="nucleotide sequence ID" value="XM_045717669.1"/>
</dbReference>
<dbReference type="PANTHER" id="PTHR22803">
    <property type="entry name" value="MANNOSE, PHOSPHOLIPASE, LECTIN RECEPTOR RELATED"/>
    <property type="match status" value="1"/>
</dbReference>
<evidence type="ECO:0000313" key="5">
    <source>
        <dbReference type="RefSeq" id="XP_045573625.1"/>
    </source>
</evidence>
<keyword evidence="5" id="KW-0675">Receptor</keyword>
<accession>A0ABM3ERE1</accession>
<dbReference type="InterPro" id="IPR033989">
    <property type="entry name" value="CD209-like_CTLD"/>
</dbReference>
<evidence type="ECO:0000256" key="2">
    <source>
        <dbReference type="SAM" id="Phobius"/>
    </source>
</evidence>
<keyword evidence="4" id="KW-1185">Reference proteome</keyword>
<dbReference type="InterPro" id="IPR016186">
    <property type="entry name" value="C-type_lectin-like/link_sf"/>
</dbReference>
<reference evidence="5" key="1">
    <citation type="submission" date="2025-08" db="UniProtKB">
        <authorList>
            <consortium name="RefSeq"/>
        </authorList>
    </citation>
    <scope>IDENTIFICATION</scope>
</reference>
<dbReference type="SMART" id="SM00034">
    <property type="entry name" value="CLECT"/>
    <property type="match status" value="1"/>
</dbReference>
<organism evidence="4 5">
    <name type="scientific">Salmo salar</name>
    <name type="common">Atlantic salmon</name>
    <dbReference type="NCBI Taxonomy" id="8030"/>
    <lineage>
        <taxon>Eukaryota</taxon>
        <taxon>Metazoa</taxon>
        <taxon>Chordata</taxon>
        <taxon>Craniata</taxon>
        <taxon>Vertebrata</taxon>
        <taxon>Euteleostomi</taxon>
        <taxon>Actinopterygii</taxon>
        <taxon>Neopterygii</taxon>
        <taxon>Teleostei</taxon>
        <taxon>Protacanthopterygii</taxon>
        <taxon>Salmoniformes</taxon>
        <taxon>Salmonidae</taxon>
        <taxon>Salmoninae</taxon>
        <taxon>Salmo</taxon>
    </lineage>
</organism>
<feature type="transmembrane region" description="Helical" evidence="2">
    <location>
        <begin position="31"/>
        <end position="51"/>
    </location>
</feature>
<evidence type="ECO:0000256" key="1">
    <source>
        <dbReference type="ARBA" id="ARBA00022734"/>
    </source>
</evidence>